<protein>
    <submittedName>
        <fullName evidence="1">Uncharacterized protein</fullName>
    </submittedName>
</protein>
<gene>
    <name evidence="1" type="ORF">F511_30475</name>
</gene>
<dbReference type="AlphaFoldDB" id="A0A2Z7BWF9"/>
<evidence type="ECO:0000313" key="1">
    <source>
        <dbReference type="EMBL" id="KZV38911.1"/>
    </source>
</evidence>
<accession>A0A2Z7BWF9</accession>
<dbReference type="Proteomes" id="UP000250235">
    <property type="component" value="Unassembled WGS sequence"/>
</dbReference>
<name>A0A2Z7BWF9_9LAMI</name>
<dbReference type="EMBL" id="KV001443">
    <property type="protein sequence ID" value="KZV38911.1"/>
    <property type="molecule type" value="Genomic_DNA"/>
</dbReference>
<sequence>MPACGRYSTCVRPLQYLRSAATVPACGRYSACVRPLQSLRSAATVPACGRYSTPLSIRVCCLVPPAVESFCEPCISGCRVVSESFVPTAVDSFYAVAGGRWTPCYAVVDGRVAPIARDDETHLFSIGTSRVALELPMKLSHVDVERFVSLRLDIHFPYYLHSTLHIEYILRLLFYLVLRTGV</sequence>
<keyword evidence="2" id="KW-1185">Reference proteome</keyword>
<reference evidence="1 2" key="1">
    <citation type="journal article" date="2015" name="Proc. Natl. Acad. Sci. U.S.A.">
        <title>The resurrection genome of Boea hygrometrica: A blueprint for survival of dehydration.</title>
        <authorList>
            <person name="Xiao L."/>
            <person name="Yang G."/>
            <person name="Zhang L."/>
            <person name="Yang X."/>
            <person name="Zhao S."/>
            <person name="Ji Z."/>
            <person name="Zhou Q."/>
            <person name="Hu M."/>
            <person name="Wang Y."/>
            <person name="Chen M."/>
            <person name="Xu Y."/>
            <person name="Jin H."/>
            <person name="Xiao X."/>
            <person name="Hu G."/>
            <person name="Bao F."/>
            <person name="Hu Y."/>
            <person name="Wan P."/>
            <person name="Li L."/>
            <person name="Deng X."/>
            <person name="Kuang T."/>
            <person name="Xiang C."/>
            <person name="Zhu J.K."/>
            <person name="Oliver M.J."/>
            <person name="He Y."/>
        </authorList>
    </citation>
    <scope>NUCLEOTIDE SEQUENCE [LARGE SCALE GENOMIC DNA]</scope>
    <source>
        <strain evidence="2">cv. XS01</strain>
    </source>
</reference>
<proteinExistence type="predicted"/>
<evidence type="ECO:0000313" key="2">
    <source>
        <dbReference type="Proteomes" id="UP000250235"/>
    </source>
</evidence>
<organism evidence="1 2">
    <name type="scientific">Dorcoceras hygrometricum</name>
    <dbReference type="NCBI Taxonomy" id="472368"/>
    <lineage>
        <taxon>Eukaryota</taxon>
        <taxon>Viridiplantae</taxon>
        <taxon>Streptophyta</taxon>
        <taxon>Embryophyta</taxon>
        <taxon>Tracheophyta</taxon>
        <taxon>Spermatophyta</taxon>
        <taxon>Magnoliopsida</taxon>
        <taxon>eudicotyledons</taxon>
        <taxon>Gunneridae</taxon>
        <taxon>Pentapetalae</taxon>
        <taxon>asterids</taxon>
        <taxon>lamiids</taxon>
        <taxon>Lamiales</taxon>
        <taxon>Gesneriaceae</taxon>
        <taxon>Didymocarpoideae</taxon>
        <taxon>Trichosporeae</taxon>
        <taxon>Loxocarpinae</taxon>
        <taxon>Dorcoceras</taxon>
    </lineage>
</organism>